<dbReference type="FunFam" id="1.10.225.10:FF:000002">
    <property type="entry name" value="prosaposin isoform X2"/>
    <property type="match status" value="1"/>
</dbReference>
<keyword evidence="8" id="KW-0325">Glycoprotein</keyword>
<dbReference type="InterPro" id="IPR051428">
    <property type="entry name" value="Sphingo_Act-Surfact_Prot"/>
</dbReference>
<dbReference type="PROSITE" id="PS50015">
    <property type="entry name" value="SAP_B"/>
    <property type="match status" value="4"/>
</dbReference>
<feature type="domain" description="Saposin B-type" evidence="12">
    <location>
        <begin position="68"/>
        <end position="148"/>
    </location>
</feature>
<evidence type="ECO:0000256" key="6">
    <source>
        <dbReference type="ARBA" id="ARBA00022737"/>
    </source>
</evidence>
<evidence type="ECO:0000313" key="13">
    <source>
        <dbReference type="EMBL" id="JAS32080.1"/>
    </source>
</evidence>
<keyword evidence="4" id="KW-0305">Gaseous exchange</keyword>
<dbReference type="PANTHER" id="PTHR11480">
    <property type="entry name" value="SAPOSIN-RELATED"/>
    <property type="match status" value="1"/>
</dbReference>
<organism evidence="13">
    <name type="scientific">Clastoptera arizonana</name>
    <name type="common">Arizona spittle bug</name>
    <dbReference type="NCBI Taxonomy" id="38151"/>
    <lineage>
        <taxon>Eukaryota</taxon>
        <taxon>Metazoa</taxon>
        <taxon>Ecdysozoa</taxon>
        <taxon>Arthropoda</taxon>
        <taxon>Hexapoda</taxon>
        <taxon>Insecta</taxon>
        <taxon>Pterygota</taxon>
        <taxon>Neoptera</taxon>
        <taxon>Paraneoptera</taxon>
        <taxon>Hemiptera</taxon>
        <taxon>Auchenorrhyncha</taxon>
        <taxon>Cercopoidea</taxon>
        <taxon>Clastopteridae</taxon>
        <taxon>Clastoptera</taxon>
    </lineage>
</organism>
<feature type="domain" description="Saposin B-type" evidence="12">
    <location>
        <begin position="314"/>
        <end position="395"/>
    </location>
</feature>
<dbReference type="InterPro" id="IPR008373">
    <property type="entry name" value="Saposin"/>
</dbReference>
<dbReference type="EMBL" id="GEDC01005218">
    <property type="protein sequence ID" value="JAS32080.1"/>
    <property type="molecule type" value="Transcribed_RNA"/>
</dbReference>
<dbReference type="SUPFAM" id="SSF47862">
    <property type="entry name" value="Saposin"/>
    <property type="match status" value="4"/>
</dbReference>
<keyword evidence="2" id="KW-0767">Surface film</keyword>
<keyword evidence="6" id="KW-0677">Repeat</keyword>
<evidence type="ECO:0000256" key="10">
    <source>
        <dbReference type="ARBA" id="ARBA00041094"/>
    </source>
</evidence>
<dbReference type="Gene3D" id="1.10.225.10">
    <property type="entry name" value="Saposin-like"/>
    <property type="match status" value="5"/>
</dbReference>
<dbReference type="Pfam" id="PF03489">
    <property type="entry name" value="SapB_2"/>
    <property type="match status" value="4"/>
</dbReference>
<proteinExistence type="predicted"/>
<keyword evidence="5" id="KW-0732">Signal</keyword>
<reference evidence="13" key="1">
    <citation type="submission" date="2015-12" db="EMBL/GenBank/DDBJ databases">
        <title>De novo transcriptome assembly of four potential Pierce s Disease insect vectors from Arizona vineyards.</title>
        <authorList>
            <person name="Tassone E.E."/>
        </authorList>
    </citation>
    <scope>NUCLEOTIDE SEQUENCE</scope>
</reference>
<dbReference type="AlphaFoldDB" id="A0A1B6E2D6"/>
<dbReference type="FunFam" id="1.10.225.10:FF:000008">
    <property type="entry name" value="Pulmonary surfactant-associated protein B"/>
    <property type="match status" value="1"/>
</dbReference>
<dbReference type="InterPro" id="IPR008138">
    <property type="entry name" value="SapB_2"/>
</dbReference>
<evidence type="ECO:0000256" key="9">
    <source>
        <dbReference type="ARBA" id="ARBA00037221"/>
    </source>
</evidence>
<dbReference type="PRINTS" id="PR01797">
    <property type="entry name" value="SAPOSIN"/>
</dbReference>
<evidence type="ECO:0000256" key="1">
    <source>
        <dbReference type="ARBA" id="ARBA00004364"/>
    </source>
</evidence>
<dbReference type="GO" id="GO:0005576">
    <property type="term" value="C:extracellular region"/>
    <property type="evidence" value="ECO:0007669"/>
    <property type="project" value="UniProtKB-SubCell"/>
</dbReference>
<dbReference type="SMART" id="SM00741">
    <property type="entry name" value="SapB"/>
    <property type="match status" value="4"/>
</dbReference>
<accession>A0A1B6E2D6</accession>
<evidence type="ECO:0000256" key="2">
    <source>
        <dbReference type="ARBA" id="ARBA00022439"/>
    </source>
</evidence>
<feature type="domain" description="Saposin B-type" evidence="12">
    <location>
        <begin position="417"/>
        <end position="498"/>
    </location>
</feature>
<feature type="domain" description="Saposin B-type" evidence="12">
    <location>
        <begin position="224"/>
        <end position="305"/>
    </location>
</feature>
<dbReference type="GO" id="GO:0005764">
    <property type="term" value="C:lysosome"/>
    <property type="evidence" value="ECO:0007669"/>
    <property type="project" value="InterPro"/>
</dbReference>
<evidence type="ECO:0000256" key="3">
    <source>
        <dbReference type="ARBA" id="ARBA00022525"/>
    </source>
</evidence>
<dbReference type="Pfam" id="PF05184">
    <property type="entry name" value="SapB_1"/>
    <property type="match status" value="4"/>
</dbReference>
<evidence type="ECO:0000256" key="4">
    <source>
        <dbReference type="ARBA" id="ARBA00022713"/>
    </source>
</evidence>
<evidence type="ECO:0000259" key="12">
    <source>
        <dbReference type="PROSITE" id="PS50015"/>
    </source>
</evidence>
<evidence type="ECO:0000256" key="11">
    <source>
        <dbReference type="ARBA" id="ARBA00041785"/>
    </source>
</evidence>
<dbReference type="GO" id="GO:0016020">
    <property type="term" value="C:membrane"/>
    <property type="evidence" value="ECO:0007669"/>
    <property type="project" value="GOC"/>
</dbReference>
<sequence length="613" mass="69210">MFIEMCGKMGSFSDGCAAIMITYFNDLYSNLNTRLKPNETCHIAGVCSPKYHIHADKVDLFSKATKNDDLPCELCEQLVQHLADILVSNTTEEEFQQVLLGICGQTKSFKNECVNIVKEYYPIIYEFLTKELDGKVICRQIGICNKTSLINGKFDVPLYPLIPVNMESQIELLNDGNINQKPKLHHVSLVKDEISIHSGSPALNVEIMQLPAERLTPLSMLPKNKEECEFCEYFLHYLQVEITDPMTEKQLKQLIERGCDKLPNSVSSQCKDFIETYGQAFVALLAQKIDPSQVCPSIGVCPGLTEKSLINEKDKPTCPLCLMVMETLTDELKDNKTEDNIRKTLDDICNLLPKTVTKDCVQLVDTYFEEVIDMVIAEFTPLEVCSYMKMCSAPKDVIGGDINTNEIPDTLDDEKKDNNQCVLCEFIMSQLEKELQDKKTEEEIKNAVLKICQVLPATVRPQCSKFVEKYADLIIELLAASVDPKGLCTAMKLCPTPDVDILLKGDQIKKGINKCIVCESIMGALQGILEDENIELSLNEKLILSCQQLPKKNEFHVSRYNTSISPTDRENLIFYSSRSFSLSQTSFMRTFAKGCTIRKQKMYLGPRILVPRH</sequence>
<dbReference type="GO" id="GO:0007585">
    <property type="term" value="P:respiratory gaseous exchange by respiratory system"/>
    <property type="evidence" value="ECO:0007669"/>
    <property type="project" value="UniProtKB-KW"/>
</dbReference>
<evidence type="ECO:0000256" key="8">
    <source>
        <dbReference type="ARBA" id="ARBA00023180"/>
    </source>
</evidence>
<comment type="function">
    <text evidence="9">Pulmonary surfactant-associated proteins promote alveolar stability by lowering the surface tension at the air-liquid interface in the peripheral air spaces. SP-B increases the collapse pressure of palmitic acid to nearly 70 millinewtons per meter.</text>
</comment>
<dbReference type="InterPro" id="IPR011001">
    <property type="entry name" value="Saposin-like"/>
</dbReference>
<dbReference type="GO" id="GO:0006665">
    <property type="term" value="P:sphingolipid metabolic process"/>
    <property type="evidence" value="ECO:0007669"/>
    <property type="project" value="InterPro"/>
</dbReference>
<protein>
    <recommendedName>
        <fullName evidence="10">Pulmonary surfactant-associated protein B</fullName>
    </recommendedName>
    <alternativeName>
        <fullName evidence="11">Pulmonary surfactant-associated proteolipid SPL(Phe)</fullName>
    </alternativeName>
</protein>
<evidence type="ECO:0000256" key="7">
    <source>
        <dbReference type="ARBA" id="ARBA00023157"/>
    </source>
</evidence>
<name>A0A1B6E2D6_9HEMI</name>
<dbReference type="InterPro" id="IPR008139">
    <property type="entry name" value="SaposinB_dom"/>
</dbReference>
<comment type="subcellular location">
    <subcellularLocation>
        <location evidence="1">Secreted</location>
        <location evidence="1">Extracellular space</location>
        <location evidence="1">Surface film</location>
    </subcellularLocation>
</comment>
<keyword evidence="7" id="KW-1015">Disulfide bond</keyword>
<evidence type="ECO:0000256" key="5">
    <source>
        <dbReference type="ARBA" id="ARBA00022729"/>
    </source>
</evidence>
<keyword evidence="3" id="KW-0964">Secreted</keyword>
<dbReference type="PANTHER" id="PTHR11480:SF3">
    <property type="entry name" value="BCDNA.GH08312"/>
    <property type="match status" value="1"/>
</dbReference>
<gene>
    <name evidence="13" type="ORF">g.11094</name>
</gene>
<dbReference type="InterPro" id="IPR007856">
    <property type="entry name" value="SapB_1"/>
</dbReference>